<gene>
    <name evidence="2" type="ORF">SPHA_49968</name>
</gene>
<dbReference type="Proteomes" id="UP000597762">
    <property type="component" value="Unassembled WGS sequence"/>
</dbReference>
<evidence type="ECO:0000313" key="3">
    <source>
        <dbReference type="Proteomes" id="UP000597762"/>
    </source>
</evidence>
<organism evidence="2 3">
    <name type="scientific">Acanthosepion pharaonis</name>
    <name type="common">Pharaoh cuttlefish</name>
    <name type="synonym">Sepia pharaonis</name>
    <dbReference type="NCBI Taxonomy" id="158019"/>
    <lineage>
        <taxon>Eukaryota</taxon>
        <taxon>Metazoa</taxon>
        <taxon>Spiralia</taxon>
        <taxon>Lophotrochozoa</taxon>
        <taxon>Mollusca</taxon>
        <taxon>Cephalopoda</taxon>
        <taxon>Coleoidea</taxon>
        <taxon>Decapodiformes</taxon>
        <taxon>Sepiida</taxon>
        <taxon>Sepiina</taxon>
        <taxon>Sepiidae</taxon>
        <taxon>Acanthosepion</taxon>
    </lineage>
</organism>
<keyword evidence="3" id="KW-1185">Reference proteome</keyword>
<feature type="transmembrane region" description="Helical" evidence="1">
    <location>
        <begin position="173"/>
        <end position="193"/>
    </location>
</feature>
<evidence type="ECO:0000256" key="1">
    <source>
        <dbReference type="SAM" id="Phobius"/>
    </source>
</evidence>
<dbReference type="EMBL" id="CAHIKZ030002911">
    <property type="protein sequence ID" value="CAE1293711.1"/>
    <property type="molecule type" value="Genomic_DNA"/>
</dbReference>
<keyword evidence="1" id="KW-0812">Transmembrane</keyword>
<proteinExistence type="predicted"/>
<sequence length="212" mass="23221">MPPRAMLSRKVGPVASCDSCYFHNGTKQGPISLSFSLTSLLSFSLLLSLSLSLFLSLSLSTSLFTTLSISLTPSTSLSFLSLSLSLPLPLSFPFPLTLLHSFYSLCTSFTVILSFLHPHYASLTHSLSLHLFLPSSFSLLFFTFLFLPPSHSLPLSLPLSLSLLLSLSHHSHYLTLISSFSLYLSHCLCPLYLRTSVIELLQPTNLCSSDNA</sequence>
<feature type="transmembrane region" description="Helical" evidence="1">
    <location>
        <begin position="128"/>
        <end position="147"/>
    </location>
</feature>
<name>A0A812D5T6_ACAPH</name>
<accession>A0A812D5T6</accession>
<comment type="caution">
    <text evidence="2">The sequence shown here is derived from an EMBL/GenBank/DDBJ whole genome shotgun (WGS) entry which is preliminary data.</text>
</comment>
<keyword evidence="1" id="KW-0472">Membrane</keyword>
<dbReference type="AlphaFoldDB" id="A0A812D5T6"/>
<evidence type="ECO:0000313" key="2">
    <source>
        <dbReference type="EMBL" id="CAE1293711.1"/>
    </source>
</evidence>
<feature type="transmembrane region" description="Helical" evidence="1">
    <location>
        <begin position="31"/>
        <end position="55"/>
    </location>
</feature>
<keyword evidence="1" id="KW-1133">Transmembrane helix</keyword>
<reference evidence="2" key="1">
    <citation type="submission" date="2021-01" db="EMBL/GenBank/DDBJ databases">
        <authorList>
            <person name="Li R."/>
            <person name="Bekaert M."/>
        </authorList>
    </citation>
    <scope>NUCLEOTIDE SEQUENCE</scope>
    <source>
        <strain evidence="2">Farmed</strain>
    </source>
</reference>
<feature type="transmembrane region" description="Helical" evidence="1">
    <location>
        <begin position="98"/>
        <end position="116"/>
    </location>
</feature>
<protein>
    <submittedName>
        <fullName evidence="2">Uncharacterized protein</fullName>
    </submittedName>
</protein>